<accession>A0ACD3ARN7</accession>
<proteinExistence type="predicted"/>
<sequence length="121" mass="13280">MSSDSAEPLPPTGRTPGSDKPSTLVNSETAIRHIIFWKNGFSIGDGDLMRYDDPKNARILAEINSGRAPPITFNVDPGQPVELRVANRSEEDYIPSSRKGMITIISVPILSWVQPLIVCFT</sequence>
<gene>
    <name evidence="1" type="ORF">BDN72DRAFT_841891</name>
</gene>
<organism evidence="1 2">
    <name type="scientific">Pluteus cervinus</name>
    <dbReference type="NCBI Taxonomy" id="181527"/>
    <lineage>
        <taxon>Eukaryota</taxon>
        <taxon>Fungi</taxon>
        <taxon>Dikarya</taxon>
        <taxon>Basidiomycota</taxon>
        <taxon>Agaricomycotina</taxon>
        <taxon>Agaricomycetes</taxon>
        <taxon>Agaricomycetidae</taxon>
        <taxon>Agaricales</taxon>
        <taxon>Pluteineae</taxon>
        <taxon>Pluteaceae</taxon>
        <taxon>Pluteus</taxon>
    </lineage>
</organism>
<protein>
    <submittedName>
        <fullName evidence="1">SEP-domain-containing protein</fullName>
    </submittedName>
</protein>
<keyword evidence="2" id="KW-1185">Reference proteome</keyword>
<dbReference type="EMBL" id="ML208354">
    <property type="protein sequence ID" value="TFK68319.1"/>
    <property type="molecule type" value="Genomic_DNA"/>
</dbReference>
<dbReference type="Proteomes" id="UP000308600">
    <property type="component" value="Unassembled WGS sequence"/>
</dbReference>
<reference evidence="1 2" key="1">
    <citation type="journal article" date="2019" name="Nat. Ecol. Evol.">
        <title>Megaphylogeny resolves global patterns of mushroom evolution.</title>
        <authorList>
            <person name="Varga T."/>
            <person name="Krizsan K."/>
            <person name="Foldi C."/>
            <person name="Dima B."/>
            <person name="Sanchez-Garcia M."/>
            <person name="Sanchez-Ramirez S."/>
            <person name="Szollosi G.J."/>
            <person name="Szarkandi J.G."/>
            <person name="Papp V."/>
            <person name="Albert L."/>
            <person name="Andreopoulos W."/>
            <person name="Angelini C."/>
            <person name="Antonin V."/>
            <person name="Barry K.W."/>
            <person name="Bougher N.L."/>
            <person name="Buchanan P."/>
            <person name="Buyck B."/>
            <person name="Bense V."/>
            <person name="Catcheside P."/>
            <person name="Chovatia M."/>
            <person name="Cooper J."/>
            <person name="Damon W."/>
            <person name="Desjardin D."/>
            <person name="Finy P."/>
            <person name="Geml J."/>
            <person name="Haridas S."/>
            <person name="Hughes K."/>
            <person name="Justo A."/>
            <person name="Karasinski D."/>
            <person name="Kautmanova I."/>
            <person name="Kiss B."/>
            <person name="Kocsube S."/>
            <person name="Kotiranta H."/>
            <person name="LaButti K.M."/>
            <person name="Lechner B.E."/>
            <person name="Liimatainen K."/>
            <person name="Lipzen A."/>
            <person name="Lukacs Z."/>
            <person name="Mihaltcheva S."/>
            <person name="Morgado L.N."/>
            <person name="Niskanen T."/>
            <person name="Noordeloos M.E."/>
            <person name="Ohm R.A."/>
            <person name="Ortiz-Santana B."/>
            <person name="Ovrebo C."/>
            <person name="Racz N."/>
            <person name="Riley R."/>
            <person name="Savchenko A."/>
            <person name="Shiryaev A."/>
            <person name="Soop K."/>
            <person name="Spirin V."/>
            <person name="Szebenyi C."/>
            <person name="Tomsovsky M."/>
            <person name="Tulloss R.E."/>
            <person name="Uehling J."/>
            <person name="Grigoriev I.V."/>
            <person name="Vagvolgyi C."/>
            <person name="Papp T."/>
            <person name="Martin F.M."/>
            <person name="Miettinen O."/>
            <person name="Hibbett D.S."/>
            <person name="Nagy L.G."/>
        </authorList>
    </citation>
    <scope>NUCLEOTIDE SEQUENCE [LARGE SCALE GENOMIC DNA]</scope>
    <source>
        <strain evidence="1 2">NL-1719</strain>
    </source>
</reference>
<name>A0ACD3ARN7_9AGAR</name>
<evidence type="ECO:0000313" key="1">
    <source>
        <dbReference type="EMBL" id="TFK68319.1"/>
    </source>
</evidence>
<evidence type="ECO:0000313" key="2">
    <source>
        <dbReference type="Proteomes" id="UP000308600"/>
    </source>
</evidence>